<dbReference type="PROSITE" id="PS51375">
    <property type="entry name" value="PPR"/>
    <property type="match status" value="7"/>
</dbReference>
<dbReference type="Proteomes" id="UP000657918">
    <property type="component" value="Chromosome 16"/>
</dbReference>
<feature type="repeat" description="PPR" evidence="2">
    <location>
        <begin position="523"/>
        <end position="557"/>
    </location>
</feature>
<evidence type="ECO:0008006" key="6">
    <source>
        <dbReference type="Google" id="ProtNLM"/>
    </source>
</evidence>
<dbReference type="Pfam" id="PF13812">
    <property type="entry name" value="PPR_3"/>
    <property type="match status" value="3"/>
</dbReference>
<feature type="compositionally biased region" description="Acidic residues" evidence="3">
    <location>
        <begin position="637"/>
        <end position="666"/>
    </location>
</feature>
<protein>
    <recommendedName>
        <fullName evidence="6">Pentatricopeptide repeat-containing protein</fullName>
    </recommendedName>
</protein>
<feature type="repeat" description="PPR" evidence="2">
    <location>
        <begin position="162"/>
        <end position="196"/>
    </location>
</feature>
<dbReference type="InterPro" id="IPR011990">
    <property type="entry name" value="TPR-like_helical_dom_sf"/>
</dbReference>
<organism evidence="4 5">
    <name type="scientific">Salix dunnii</name>
    <dbReference type="NCBI Taxonomy" id="1413687"/>
    <lineage>
        <taxon>Eukaryota</taxon>
        <taxon>Viridiplantae</taxon>
        <taxon>Streptophyta</taxon>
        <taxon>Embryophyta</taxon>
        <taxon>Tracheophyta</taxon>
        <taxon>Spermatophyta</taxon>
        <taxon>Magnoliopsida</taxon>
        <taxon>eudicotyledons</taxon>
        <taxon>Gunneridae</taxon>
        <taxon>Pentapetalae</taxon>
        <taxon>rosids</taxon>
        <taxon>fabids</taxon>
        <taxon>Malpighiales</taxon>
        <taxon>Salicaceae</taxon>
        <taxon>Saliceae</taxon>
        <taxon>Salix</taxon>
    </lineage>
</organism>
<dbReference type="PANTHER" id="PTHR46862:SF5">
    <property type="entry name" value="OS02G0170000 PROTEIN"/>
    <property type="match status" value="1"/>
</dbReference>
<evidence type="ECO:0000256" key="2">
    <source>
        <dbReference type="PROSITE-ProRule" id="PRU00708"/>
    </source>
</evidence>
<dbReference type="OrthoDB" id="185373at2759"/>
<evidence type="ECO:0000313" key="4">
    <source>
        <dbReference type="EMBL" id="KAF9665374.1"/>
    </source>
</evidence>
<feature type="repeat" description="PPR" evidence="2">
    <location>
        <begin position="418"/>
        <end position="452"/>
    </location>
</feature>
<dbReference type="PANTHER" id="PTHR46862">
    <property type="entry name" value="OS07G0661900 PROTEIN"/>
    <property type="match status" value="1"/>
</dbReference>
<name>A0A835MIV1_9ROSI</name>
<sequence>MAPALSLRPCISASSSNWSQPKMHANPFNANIKIHGRLEVVAMGMLSPRKFLQKRRKVELFKDATDEADQKNWRRLMKQIEDTGSAVSVLRRERIKKDGLPRDLVLGTLVRFKQLKKWDLVSEEKHGNAYLSNQGCQLFGFKEPSVYQILEWLQSQHWWDFNEMDFLMLITAYGKLGDFNGAEMVLRSMNRNGYVPNVVSHTALMEAYGRGGRYNNAEAIFRRMQTSGPEPSAMTYQIVLKTFVEVQNKREFDNQHLMFLKPQMLAFIVSHSLLKFSLQLKVVVECDSYVLLMGRVPSDFVVQGIWDAIDLTCYYLLVIFYGILLQGNKFKEAEEVFETLLNREKSPLEPDQKMFHMMIYMQKKAGNYEKARKLCALMAERGVPHSTVTYNSLMSFETNYKEVSKIYDQMQRSGLRPDVVSYALLIKAYGRARREEEALAVFEEMLDAGVRPSHKAYNILLDAFAISGMVEQARVVFKSMRRDRCTPDLCSYTTMLSAHVNASDMEGAENFFKRLRQDGLKPNVITYGVMIKGHAKVNNLEKMMEIYEEMQLNGIKANQTILTTIMDAYGKNKDFGSAVVWYKEMVHHGVPPDQKAQNILLSLAKTEDELKEANQLVGYPDDCGIQSINGASRFADEDGSDDETDDEDNYDEADKNDDEDDCDGVDDAAKTVSYSKEREDLIFLDGDNQHNLESLHALTVMDL</sequence>
<dbReference type="Gene3D" id="1.25.40.10">
    <property type="entry name" value="Tetratricopeptide repeat domain"/>
    <property type="match status" value="4"/>
</dbReference>
<dbReference type="SUPFAM" id="SSF81901">
    <property type="entry name" value="HCP-like"/>
    <property type="match status" value="1"/>
</dbReference>
<dbReference type="Pfam" id="PF01535">
    <property type="entry name" value="PPR"/>
    <property type="match status" value="1"/>
</dbReference>
<dbReference type="NCBIfam" id="TIGR00756">
    <property type="entry name" value="PPR"/>
    <property type="match status" value="7"/>
</dbReference>
<dbReference type="AlphaFoldDB" id="A0A835MIV1"/>
<feature type="region of interest" description="Disordered" evidence="3">
    <location>
        <begin position="632"/>
        <end position="669"/>
    </location>
</feature>
<evidence type="ECO:0000256" key="1">
    <source>
        <dbReference type="ARBA" id="ARBA00022737"/>
    </source>
</evidence>
<reference evidence="4 5" key="1">
    <citation type="submission" date="2020-10" db="EMBL/GenBank/DDBJ databases">
        <title>Plant Genome Project.</title>
        <authorList>
            <person name="Zhang R.-G."/>
        </authorList>
    </citation>
    <scope>NUCLEOTIDE SEQUENCE [LARGE SCALE GENOMIC DNA]</scope>
    <source>
        <strain evidence="4">FAFU-HL-1</strain>
        <tissue evidence="4">Leaf</tissue>
    </source>
</reference>
<proteinExistence type="predicted"/>
<feature type="repeat" description="PPR" evidence="2">
    <location>
        <begin position="558"/>
        <end position="592"/>
    </location>
</feature>
<keyword evidence="1" id="KW-0677">Repeat</keyword>
<dbReference type="EMBL" id="JADGMS010000016">
    <property type="protein sequence ID" value="KAF9665374.1"/>
    <property type="molecule type" value="Genomic_DNA"/>
</dbReference>
<evidence type="ECO:0000313" key="5">
    <source>
        <dbReference type="Proteomes" id="UP000657918"/>
    </source>
</evidence>
<feature type="repeat" description="PPR" evidence="2">
    <location>
        <begin position="488"/>
        <end position="522"/>
    </location>
</feature>
<keyword evidence="5" id="KW-1185">Reference proteome</keyword>
<dbReference type="SUPFAM" id="SSF48452">
    <property type="entry name" value="TPR-like"/>
    <property type="match status" value="1"/>
</dbReference>
<accession>A0A835MIV1</accession>
<gene>
    <name evidence="4" type="ORF">SADUNF_Sadunf16G0116000</name>
</gene>
<comment type="caution">
    <text evidence="4">The sequence shown here is derived from an EMBL/GenBank/DDBJ whole genome shotgun (WGS) entry which is preliminary data.</text>
</comment>
<evidence type="ECO:0000256" key="3">
    <source>
        <dbReference type="SAM" id="MobiDB-lite"/>
    </source>
</evidence>
<feature type="repeat" description="PPR" evidence="2">
    <location>
        <begin position="197"/>
        <end position="231"/>
    </location>
</feature>
<feature type="repeat" description="PPR" evidence="2">
    <location>
        <begin position="453"/>
        <end position="487"/>
    </location>
</feature>
<dbReference type="Pfam" id="PF13041">
    <property type="entry name" value="PPR_2"/>
    <property type="match status" value="1"/>
</dbReference>
<dbReference type="InterPro" id="IPR002885">
    <property type="entry name" value="PPR_rpt"/>
</dbReference>